<feature type="domain" description="DBC1/CARP1 catalytically inactive NUDIX hydrolase" evidence="5">
    <location>
        <begin position="588"/>
        <end position="715"/>
    </location>
</feature>
<reference evidence="6" key="1">
    <citation type="submission" date="2019-04" db="EMBL/GenBank/DDBJ databases">
        <title>An insight into the mialome of Ixodes scapularis.</title>
        <authorList>
            <person name="Ribeiro J.M."/>
            <person name="Mather T.N."/>
            <person name="Karim S."/>
        </authorList>
    </citation>
    <scope>NUCLEOTIDE SEQUENCE</scope>
</reference>
<dbReference type="Pfam" id="PF14444">
    <property type="entry name" value="S1-like"/>
    <property type="match status" value="1"/>
</dbReference>
<evidence type="ECO:0000256" key="1">
    <source>
        <dbReference type="ARBA" id="ARBA00004496"/>
    </source>
</evidence>
<evidence type="ECO:0000259" key="5">
    <source>
        <dbReference type="SMART" id="SM01122"/>
    </source>
</evidence>
<organism evidence="6">
    <name type="scientific">Ixodes scapularis</name>
    <name type="common">Black-legged tick</name>
    <name type="synonym">Deer tick</name>
    <dbReference type="NCBI Taxonomy" id="6945"/>
    <lineage>
        <taxon>Eukaryota</taxon>
        <taxon>Metazoa</taxon>
        <taxon>Ecdysozoa</taxon>
        <taxon>Arthropoda</taxon>
        <taxon>Chelicerata</taxon>
        <taxon>Arachnida</taxon>
        <taxon>Acari</taxon>
        <taxon>Parasitiformes</taxon>
        <taxon>Ixodida</taxon>
        <taxon>Ixodoidea</taxon>
        <taxon>Ixodidae</taxon>
        <taxon>Ixodinae</taxon>
        <taxon>Ixodes</taxon>
    </lineage>
</organism>
<dbReference type="VEuPathDB" id="VectorBase:ISCP_022275"/>
<feature type="compositionally biased region" description="Low complexity" evidence="4">
    <location>
        <begin position="252"/>
        <end position="268"/>
    </location>
</feature>
<accession>A0A4D5RW44</accession>
<evidence type="ECO:0000256" key="3">
    <source>
        <dbReference type="ARBA" id="ARBA00022553"/>
    </source>
</evidence>
<dbReference type="VEuPathDB" id="VectorBase:ISCI023286"/>
<keyword evidence="3" id="KW-0597">Phosphoprotein</keyword>
<dbReference type="EMBL" id="GHJT01007073">
    <property type="protein sequence ID" value="MOY41044.1"/>
    <property type="molecule type" value="Transcribed_RNA"/>
</dbReference>
<feature type="compositionally biased region" description="Basic and acidic residues" evidence="4">
    <location>
        <begin position="228"/>
        <end position="245"/>
    </location>
</feature>
<name>A0A4D5RW44_IXOSC</name>
<dbReference type="InterPro" id="IPR012340">
    <property type="entry name" value="NA-bd_OB-fold"/>
</dbReference>
<dbReference type="AlphaFoldDB" id="A0A4D5RW44"/>
<feature type="region of interest" description="Disordered" evidence="4">
    <location>
        <begin position="739"/>
        <end position="766"/>
    </location>
</feature>
<dbReference type="SMART" id="SM01122">
    <property type="entry name" value="DBC1"/>
    <property type="match status" value="1"/>
</dbReference>
<dbReference type="PANTHER" id="PTHR14304:SF11">
    <property type="entry name" value="SAP DOMAIN-CONTAINING PROTEIN"/>
    <property type="match status" value="1"/>
</dbReference>
<protein>
    <submittedName>
        <fullName evidence="6">Putative apoptotic process</fullName>
    </submittedName>
</protein>
<dbReference type="InterPro" id="IPR025954">
    <property type="entry name" value="DBC1/CARP1_inactive_NUDIX"/>
</dbReference>
<feature type="region of interest" description="Disordered" evidence="4">
    <location>
        <begin position="521"/>
        <end position="546"/>
    </location>
</feature>
<dbReference type="InterPro" id="IPR025224">
    <property type="entry name" value="CCAR1/CCAR2"/>
</dbReference>
<feature type="compositionally biased region" description="Basic and acidic residues" evidence="4">
    <location>
        <begin position="325"/>
        <end position="423"/>
    </location>
</feature>
<evidence type="ECO:0000256" key="4">
    <source>
        <dbReference type="SAM" id="MobiDB-lite"/>
    </source>
</evidence>
<comment type="subcellular location">
    <subcellularLocation>
        <location evidence="1">Cytoplasm</location>
    </subcellularLocation>
</comment>
<feature type="region of interest" description="Disordered" evidence="4">
    <location>
        <begin position="325"/>
        <end position="450"/>
    </location>
</feature>
<proteinExistence type="predicted"/>
<feature type="region of interest" description="Disordered" evidence="4">
    <location>
        <begin position="220"/>
        <end position="306"/>
    </location>
</feature>
<keyword evidence="2" id="KW-0963">Cytoplasm</keyword>
<dbReference type="InterPro" id="IPR025223">
    <property type="entry name" value="S1-like_RNA-bd_dom"/>
</dbReference>
<dbReference type="VEuPathDB" id="VectorBase:ISCW023286"/>
<dbReference type="GO" id="GO:0006355">
    <property type="term" value="P:regulation of DNA-templated transcription"/>
    <property type="evidence" value="ECO:0007669"/>
    <property type="project" value="InterPro"/>
</dbReference>
<dbReference type="GO" id="GO:0005737">
    <property type="term" value="C:cytoplasm"/>
    <property type="evidence" value="ECO:0007669"/>
    <property type="project" value="UniProtKB-SubCell"/>
</dbReference>
<sequence>MRAADLPLAGSAMLAQAGATLASALSQPQTAVQQQQSQTFNTNLAALGLTQNALQATTVLSQPGIAIPASLATSAQVGAAGLGLATTPANLTYPTQARILGAPPTGVPAPGPAPSAKQRVFTGTVTKLHDNFGFVDEDVFFQTSAIKGTMPKVGERVLVEASYNQNMPFKWNAYRIQLLANQMNAQVGVRLGTQTSAAGNQANTSATMAAQTQYINSITSENSLSKGGRSENEKHSYTENRHRGDYTYGNNSTRTQTRRPSSPTPMRRAVSPAQLRRDRDMRHDDRRDRYQDRNSNRDFDRDRRPYNRMEDRTRDRFLDRNTDRNLDRNVDRMPDRMHDRNFDRMQDRSLDRMQDRGMNRMQDRMPDRMQDRSRLPMRDRRSPIMRERDRDRDVDHDRDRDRDLRGGALTPERDFRGGLDHEGSGLPRKHALSPSRRGSSPPPRRKPRLMPRYVVDIPAISLDQCEMGVVDLKKRYPNLYIPSDFFHANICWQRAFPLHRPFSLNHPCGFQVLPKDTLPPPPLEPLAALSDGSEAPPAPPPPPAVLNPPDLDFSFSAKVMLLSAPALEELYQQSCALAEESEEGRLGSMHPARILSFLVGLKGKSETVALGGPWSPSLDGPNPSSDPRVLIRTAVRTCRALTGIDLSACTQWYRFAEICYRRESSSSSCATLERVVLFFPDVWRCMPTRQEWADLELRLRSISLCGAEDPAGDAPAQALDTLPTTPPLARRCCQLPTHPVPFASPRASGQARERPSGLPASQRCLH</sequence>
<dbReference type="PANTHER" id="PTHR14304">
    <property type="entry name" value="CELL DIVISION CYCLE AND APOPTOSIS REGULATOR PROTEIN"/>
    <property type="match status" value="1"/>
</dbReference>
<dbReference type="SUPFAM" id="SSF50249">
    <property type="entry name" value="Nucleic acid-binding proteins"/>
    <property type="match status" value="1"/>
</dbReference>
<evidence type="ECO:0000313" key="6">
    <source>
        <dbReference type="EMBL" id="MOY41044.1"/>
    </source>
</evidence>
<feature type="compositionally biased region" description="Basic and acidic residues" evidence="4">
    <location>
        <begin position="275"/>
        <end position="306"/>
    </location>
</feature>
<evidence type="ECO:0000256" key="2">
    <source>
        <dbReference type="ARBA" id="ARBA00022490"/>
    </source>
</evidence>
<dbReference type="Pfam" id="PF14443">
    <property type="entry name" value="DBC1"/>
    <property type="match status" value="1"/>
</dbReference>
<feature type="compositionally biased region" description="Pro residues" evidence="4">
    <location>
        <begin position="536"/>
        <end position="546"/>
    </location>
</feature>
<dbReference type="OrthoDB" id="6505182at2759"/>